<comment type="cofactor">
    <cofactor evidence="2">
        <name>Mg(2+)</name>
        <dbReference type="ChEBI" id="CHEBI:18420"/>
    </cofactor>
</comment>
<evidence type="ECO:0000256" key="1">
    <source>
        <dbReference type="ARBA" id="ARBA00001936"/>
    </source>
</evidence>
<dbReference type="Gene3D" id="3.90.79.10">
    <property type="entry name" value="Nucleoside Triphosphate Pyrophosphohydrolase"/>
    <property type="match status" value="1"/>
</dbReference>
<dbReference type="InterPro" id="IPR015797">
    <property type="entry name" value="NUDIX_hydrolase-like_dom_sf"/>
</dbReference>
<evidence type="ECO:0000256" key="6">
    <source>
        <dbReference type="ARBA" id="ARBA00023211"/>
    </source>
</evidence>
<evidence type="ECO:0000256" key="4">
    <source>
        <dbReference type="ARBA" id="ARBA00022801"/>
    </source>
</evidence>
<organism evidence="8 9">
    <name type="scientific">Parasphingorhabdus litoris</name>
    <dbReference type="NCBI Taxonomy" id="394733"/>
    <lineage>
        <taxon>Bacteria</taxon>
        <taxon>Pseudomonadati</taxon>
        <taxon>Pseudomonadota</taxon>
        <taxon>Alphaproteobacteria</taxon>
        <taxon>Sphingomonadales</taxon>
        <taxon>Sphingomonadaceae</taxon>
        <taxon>Parasphingorhabdus</taxon>
    </lineage>
</organism>
<dbReference type="CDD" id="cd03426">
    <property type="entry name" value="NUDIX_CoAse_Nudt7"/>
    <property type="match status" value="1"/>
</dbReference>
<dbReference type="PANTHER" id="PTHR12992">
    <property type="entry name" value="NUDIX HYDROLASE"/>
    <property type="match status" value="1"/>
</dbReference>
<evidence type="ECO:0000259" key="7">
    <source>
        <dbReference type="PROSITE" id="PS51462"/>
    </source>
</evidence>
<evidence type="ECO:0000256" key="5">
    <source>
        <dbReference type="ARBA" id="ARBA00022842"/>
    </source>
</evidence>
<proteinExistence type="predicted"/>
<dbReference type="PANTHER" id="PTHR12992:SF11">
    <property type="entry name" value="MITOCHONDRIAL COENZYME A DIPHOSPHATASE NUDT8"/>
    <property type="match status" value="1"/>
</dbReference>
<keyword evidence="4" id="KW-0378">Hydrolase</keyword>
<feature type="domain" description="Nudix hydrolase" evidence="7">
    <location>
        <begin position="40"/>
        <end position="175"/>
    </location>
</feature>
<dbReference type="Proteomes" id="UP001500713">
    <property type="component" value="Unassembled WGS sequence"/>
</dbReference>
<keyword evidence="6" id="KW-0464">Manganese</keyword>
<accession>A0ABN1B1U5</accession>
<dbReference type="NCBIfam" id="NF007980">
    <property type="entry name" value="PRK10707.1"/>
    <property type="match status" value="1"/>
</dbReference>
<comment type="caution">
    <text evidence="8">The sequence shown here is derived from an EMBL/GenBank/DDBJ whole genome shotgun (WGS) entry which is preliminary data.</text>
</comment>
<dbReference type="EMBL" id="BAAAEM010000005">
    <property type="protein sequence ID" value="GAA0488542.1"/>
    <property type="molecule type" value="Genomic_DNA"/>
</dbReference>
<evidence type="ECO:0000313" key="9">
    <source>
        <dbReference type="Proteomes" id="UP001500713"/>
    </source>
</evidence>
<evidence type="ECO:0000256" key="2">
    <source>
        <dbReference type="ARBA" id="ARBA00001946"/>
    </source>
</evidence>
<name>A0ABN1B1U5_9SPHN</name>
<keyword evidence="5" id="KW-0460">Magnesium</keyword>
<protein>
    <submittedName>
        <fullName evidence="8">CoA pyrophosphatase</fullName>
    </submittedName>
</protein>
<evidence type="ECO:0000313" key="8">
    <source>
        <dbReference type="EMBL" id="GAA0488542.1"/>
    </source>
</evidence>
<dbReference type="InterPro" id="IPR000086">
    <property type="entry name" value="NUDIX_hydrolase_dom"/>
</dbReference>
<reference evidence="8 9" key="1">
    <citation type="journal article" date="2019" name="Int. J. Syst. Evol. Microbiol.">
        <title>The Global Catalogue of Microorganisms (GCM) 10K type strain sequencing project: providing services to taxonomists for standard genome sequencing and annotation.</title>
        <authorList>
            <consortium name="The Broad Institute Genomics Platform"/>
            <consortium name="The Broad Institute Genome Sequencing Center for Infectious Disease"/>
            <person name="Wu L."/>
            <person name="Ma J."/>
        </authorList>
    </citation>
    <scope>NUCLEOTIDE SEQUENCE [LARGE SCALE GENOMIC DNA]</scope>
    <source>
        <strain evidence="8 9">JCM 14162</strain>
    </source>
</reference>
<comment type="cofactor">
    <cofactor evidence="1">
        <name>Mn(2+)</name>
        <dbReference type="ChEBI" id="CHEBI:29035"/>
    </cofactor>
</comment>
<dbReference type="InterPro" id="IPR045121">
    <property type="entry name" value="CoAse"/>
</dbReference>
<keyword evidence="3" id="KW-0479">Metal-binding</keyword>
<dbReference type="Pfam" id="PF00293">
    <property type="entry name" value="NUDIX"/>
    <property type="match status" value="1"/>
</dbReference>
<dbReference type="RefSeq" id="WP_229954456.1">
    <property type="nucleotide sequence ID" value="NZ_BAAAEM010000005.1"/>
</dbReference>
<gene>
    <name evidence="8" type="ORF">GCM10009096_34380</name>
</gene>
<evidence type="ECO:0000256" key="3">
    <source>
        <dbReference type="ARBA" id="ARBA00022723"/>
    </source>
</evidence>
<dbReference type="SUPFAM" id="SSF55811">
    <property type="entry name" value="Nudix"/>
    <property type="match status" value="1"/>
</dbReference>
<dbReference type="PROSITE" id="PS51462">
    <property type="entry name" value="NUDIX"/>
    <property type="match status" value="1"/>
</dbReference>
<sequence length="203" mass="22946">MTYPGNLKTKLSQALRSGHANNLDHALSDERDFIKDLNSLRNAAVLIAITDRPDPGVILVQRPHHMRNHPGQVAFPGGKIDPEDRDAVHAALREAEEEVKLDPAAVDIIGPTDRYHSGSGYNIQPIIGVIPPDLPLVPSPEEVDDWFEAPLDFVLDPRNQNTHVGEWRGDRRQYYQINWQNRRIWGITAGILVNLSKRLDWYS</sequence>
<keyword evidence="9" id="KW-1185">Reference proteome</keyword>